<feature type="region of interest" description="Disordered" evidence="15">
    <location>
        <begin position="1"/>
        <end position="56"/>
    </location>
</feature>
<evidence type="ECO:0000313" key="17">
    <source>
        <dbReference type="EMBL" id="RPB24726.1"/>
    </source>
</evidence>
<evidence type="ECO:0000256" key="10">
    <source>
        <dbReference type="ARBA" id="ARBA00023136"/>
    </source>
</evidence>
<evidence type="ECO:0000256" key="15">
    <source>
        <dbReference type="SAM" id="MobiDB-lite"/>
    </source>
</evidence>
<evidence type="ECO:0000256" key="14">
    <source>
        <dbReference type="RuleBase" id="RU367007"/>
    </source>
</evidence>
<feature type="transmembrane region" description="Helical" evidence="14">
    <location>
        <begin position="643"/>
        <end position="663"/>
    </location>
</feature>
<dbReference type="Pfam" id="PF02366">
    <property type="entry name" value="PMT"/>
    <property type="match status" value="1"/>
</dbReference>
<gene>
    <name evidence="17" type="ORF">L211DRAFT_784273</name>
</gene>
<dbReference type="CDD" id="cd23285">
    <property type="entry name" value="beta-trefoil_MIR_PMT4-like"/>
    <property type="match status" value="1"/>
</dbReference>
<feature type="domain" description="MIR" evidence="16">
    <location>
        <begin position="339"/>
        <end position="399"/>
    </location>
</feature>
<dbReference type="Pfam" id="PF02815">
    <property type="entry name" value="MIR"/>
    <property type="match status" value="1"/>
</dbReference>
<evidence type="ECO:0000256" key="2">
    <source>
        <dbReference type="ARBA" id="ARBA00004922"/>
    </source>
</evidence>
<dbReference type="PROSITE" id="PS50919">
    <property type="entry name" value="MIR"/>
    <property type="match status" value="1"/>
</dbReference>
<evidence type="ECO:0000256" key="1">
    <source>
        <dbReference type="ARBA" id="ARBA00004477"/>
    </source>
</evidence>
<evidence type="ECO:0000256" key="3">
    <source>
        <dbReference type="ARBA" id="ARBA00007222"/>
    </source>
</evidence>
<dbReference type="UniPathway" id="UPA00378"/>
<accession>A0A3N4LPH1</accession>
<dbReference type="Gene3D" id="2.80.10.50">
    <property type="match status" value="1"/>
</dbReference>
<dbReference type="InParanoid" id="A0A3N4LPH1"/>
<dbReference type="PANTHER" id="PTHR10050:SF51">
    <property type="entry name" value="PROTEIN O-MANNOSYL-TRANSFERASE 1"/>
    <property type="match status" value="1"/>
</dbReference>
<dbReference type="FunFam" id="2.80.10.50:FF:000044">
    <property type="entry name" value="Dolichyl-phosphate-mannose-protein mannosyltransferase 4"/>
    <property type="match status" value="1"/>
</dbReference>
<evidence type="ECO:0000256" key="8">
    <source>
        <dbReference type="ARBA" id="ARBA00022824"/>
    </source>
</evidence>
<sequence length="773" mass="88266">MSGESSQLGVRQRTGGGATRKRSKSPAVSTSHNTDNETHAKIAKQKGTGTGPYKQPSEKGYRVALALVTIVAFITRFWKINHPDQVVFDEVHFGKFASYYLQGTYFFDVHPPFGKLLFAFMGWLVGYDGHFLFDNIGDSYIDNKVPYVAFRAMPALLSTLTVPVVYLTMWESGYSLPACLTAAGLILFDNGQIGQTRLILLDSTLIFSMACSILCYIRFYKQRHNAFGRKWWKWLLLTGVSLSCVISTKYVGVFTFVTIGAAVAIDLWNMLDYRRGLSLQQFGMHFAARAFGLIVIPFFFYLFWFQVHFTVLYRSGPGDDFMTPEFQETLADNAMAEKSVEVFYNDKVTLRHKDTKAYLHSHLDRYPLRYDDGRISSQGQQVTGYPFNDTNNHWIIVPSQPFPDSVQRPVNNNDAVKLLHVVTNTYLLSHDVASPYHPTNQEFTTVSKEDADGPRYNETLFEVRIEGKRKQGLRTMSSLFKFVHHPSKVAMWTHTKPLPDWGYKQQEINGNKNLQQKSNIWFIESIIDIDPEDKRLSKEPKKIKTLPFFKKYFELQRAMFHHNNALTSSHPYASQPIQWPFLMRGVSFWTKNDTREQIYFLGNVAGWWIASSILAVFAGIVGADQLTQRRGIDALDSRTRSRLYNSTGFFWLAWAAHYFPFFLMGRQLFLHHYLPAHLASALVTGALVEFVFGVEAEEEEVVMAGQERKKERKWVPRACSESTLGSWIACATIIGIVVASFVFYAPLTYGSPGLSVEGVLRRKWLGYDLHFAK</sequence>
<evidence type="ECO:0000256" key="6">
    <source>
        <dbReference type="ARBA" id="ARBA00022692"/>
    </source>
</evidence>
<dbReference type="Pfam" id="PF16192">
    <property type="entry name" value="PMT_4TMC"/>
    <property type="match status" value="1"/>
</dbReference>
<dbReference type="SMART" id="SM00472">
    <property type="entry name" value="MIR"/>
    <property type="match status" value="3"/>
</dbReference>
<keyword evidence="6 14" id="KW-0812">Transmembrane</keyword>
<evidence type="ECO:0000256" key="5">
    <source>
        <dbReference type="ARBA" id="ARBA00022679"/>
    </source>
</evidence>
<keyword evidence="18" id="KW-1185">Reference proteome</keyword>
<feature type="transmembrane region" description="Helical" evidence="14">
    <location>
        <begin position="60"/>
        <end position="78"/>
    </location>
</feature>
<dbReference type="GO" id="GO:0004169">
    <property type="term" value="F:dolichyl-phosphate-mannose-protein mannosyltransferase activity"/>
    <property type="evidence" value="ECO:0007669"/>
    <property type="project" value="UniProtKB-UniRule"/>
</dbReference>
<dbReference type="AlphaFoldDB" id="A0A3N4LPH1"/>
<dbReference type="InterPro" id="IPR027005">
    <property type="entry name" value="PMT-like"/>
</dbReference>
<evidence type="ECO:0000259" key="16">
    <source>
        <dbReference type="PROSITE" id="PS50919"/>
    </source>
</evidence>
<comment type="function">
    <text evidence="14">Transfers mannose from Dol-P-mannose to Ser or Thr residues on proteins.</text>
</comment>
<dbReference type="EMBL" id="ML121540">
    <property type="protein sequence ID" value="RPB24726.1"/>
    <property type="molecule type" value="Genomic_DNA"/>
</dbReference>
<dbReference type="InterPro" id="IPR036300">
    <property type="entry name" value="MIR_dom_sf"/>
</dbReference>
<keyword evidence="4 14" id="KW-0328">Glycosyltransferase</keyword>
<evidence type="ECO:0000256" key="11">
    <source>
        <dbReference type="ARBA" id="ARBA00023180"/>
    </source>
</evidence>
<dbReference type="Proteomes" id="UP000267821">
    <property type="component" value="Unassembled WGS sequence"/>
</dbReference>
<comment type="subcellular location">
    <subcellularLocation>
        <location evidence="1 14">Endoplasmic reticulum membrane</location>
        <topology evidence="1 14">Multi-pass membrane protein</topology>
    </subcellularLocation>
</comment>
<dbReference type="FunCoup" id="A0A3N4LPH1">
    <property type="interactions" value="511"/>
</dbReference>
<dbReference type="SUPFAM" id="SSF82109">
    <property type="entry name" value="MIR domain"/>
    <property type="match status" value="1"/>
</dbReference>
<keyword evidence="8 14" id="KW-0256">Endoplasmic reticulum</keyword>
<feature type="transmembrane region" description="Helical" evidence="14">
    <location>
        <begin position="240"/>
        <end position="265"/>
    </location>
</feature>
<comment type="catalytic activity">
    <reaction evidence="12 14">
        <text>a di-trans,poly-cis-dolichyl beta-D-mannosyl phosphate + L-threonyl-[protein] = 3-O-(alpha-D-mannosyl)-L-threonyl-[protein] + a di-trans,poly-cis-dolichyl phosphate + H(+)</text>
        <dbReference type="Rhea" id="RHEA:53396"/>
        <dbReference type="Rhea" id="RHEA-COMP:11060"/>
        <dbReference type="Rhea" id="RHEA-COMP:13547"/>
        <dbReference type="Rhea" id="RHEA-COMP:19498"/>
        <dbReference type="Rhea" id="RHEA-COMP:19501"/>
        <dbReference type="ChEBI" id="CHEBI:15378"/>
        <dbReference type="ChEBI" id="CHEBI:30013"/>
        <dbReference type="ChEBI" id="CHEBI:57683"/>
        <dbReference type="ChEBI" id="CHEBI:58211"/>
        <dbReference type="ChEBI" id="CHEBI:137323"/>
        <dbReference type="EC" id="2.4.1.109"/>
    </reaction>
</comment>
<keyword evidence="11" id="KW-0325">Glycoprotein</keyword>
<dbReference type="InterPro" id="IPR003342">
    <property type="entry name" value="ArnT-like_N"/>
</dbReference>
<comment type="similarity">
    <text evidence="3 14">Belongs to the glycosyltransferase 39 family.</text>
</comment>
<evidence type="ECO:0000256" key="7">
    <source>
        <dbReference type="ARBA" id="ARBA00022737"/>
    </source>
</evidence>
<feature type="transmembrane region" description="Helical" evidence="14">
    <location>
        <begin position="200"/>
        <end position="220"/>
    </location>
</feature>
<dbReference type="OrthoDB" id="292747at2759"/>
<keyword evidence="5 14" id="KW-0808">Transferase</keyword>
<feature type="transmembrane region" description="Helical" evidence="14">
    <location>
        <begin position="598"/>
        <end position="622"/>
    </location>
</feature>
<comment type="pathway">
    <text evidence="2 14">Protein modification; protein glycosylation.</text>
</comment>
<evidence type="ECO:0000313" key="18">
    <source>
        <dbReference type="Proteomes" id="UP000267821"/>
    </source>
</evidence>
<comment type="catalytic activity">
    <reaction evidence="13 14">
        <text>a di-trans,poly-cis-dolichyl beta-D-mannosyl phosphate + L-seryl-[protein] = 3-O-(alpha-D-mannosyl)-L-seryl-[protein] + a di-trans,poly-cis-dolichyl phosphate + H(+)</text>
        <dbReference type="Rhea" id="RHEA:17377"/>
        <dbReference type="Rhea" id="RHEA-COMP:9863"/>
        <dbReference type="Rhea" id="RHEA-COMP:13546"/>
        <dbReference type="Rhea" id="RHEA-COMP:19498"/>
        <dbReference type="Rhea" id="RHEA-COMP:19501"/>
        <dbReference type="ChEBI" id="CHEBI:15378"/>
        <dbReference type="ChEBI" id="CHEBI:29999"/>
        <dbReference type="ChEBI" id="CHEBI:57683"/>
        <dbReference type="ChEBI" id="CHEBI:58211"/>
        <dbReference type="ChEBI" id="CHEBI:137321"/>
        <dbReference type="EC" id="2.4.1.109"/>
    </reaction>
</comment>
<feature type="transmembrane region" description="Helical" evidence="14">
    <location>
        <begin position="286"/>
        <end position="305"/>
    </location>
</feature>
<dbReference type="STRING" id="1051890.A0A3N4LPH1"/>
<feature type="transmembrane region" description="Helical" evidence="14">
    <location>
        <begin position="145"/>
        <end position="166"/>
    </location>
</feature>
<dbReference type="InterPro" id="IPR016093">
    <property type="entry name" value="MIR_motif"/>
</dbReference>
<evidence type="ECO:0000256" key="12">
    <source>
        <dbReference type="ARBA" id="ARBA00045085"/>
    </source>
</evidence>
<organism evidence="17 18">
    <name type="scientific">Terfezia boudieri ATCC MYA-4762</name>
    <dbReference type="NCBI Taxonomy" id="1051890"/>
    <lineage>
        <taxon>Eukaryota</taxon>
        <taxon>Fungi</taxon>
        <taxon>Dikarya</taxon>
        <taxon>Ascomycota</taxon>
        <taxon>Pezizomycotina</taxon>
        <taxon>Pezizomycetes</taxon>
        <taxon>Pezizales</taxon>
        <taxon>Pezizaceae</taxon>
        <taxon>Terfezia</taxon>
    </lineage>
</organism>
<name>A0A3N4LPH1_9PEZI</name>
<keyword evidence="10 14" id="KW-0472">Membrane</keyword>
<dbReference type="InterPro" id="IPR032421">
    <property type="entry name" value="PMT_4TMC"/>
</dbReference>
<evidence type="ECO:0000256" key="4">
    <source>
        <dbReference type="ARBA" id="ARBA00022676"/>
    </source>
</evidence>
<keyword evidence="9 14" id="KW-1133">Transmembrane helix</keyword>
<evidence type="ECO:0000256" key="13">
    <source>
        <dbReference type="ARBA" id="ARBA00045102"/>
    </source>
</evidence>
<proteinExistence type="inferred from homology"/>
<dbReference type="PANTHER" id="PTHR10050">
    <property type="entry name" value="DOLICHYL-PHOSPHATE-MANNOSE--PROTEIN MANNOSYLTRANSFERASE"/>
    <property type="match status" value="1"/>
</dbReference>
<keyword evidence="7" id="KW-0677">Repeat</keyword>
<evidence type="ECO:0000256" key="9">
    <source>
        <dbReference type="ARBA" id="ARBA00022989"/>
    </source>
</evidence>
<reference evidence="17 18" key="1">
    <citation type="journal article" date="2018" name="Nat. Ecol. Evol.">
        <title>Pezizomycetes genomes reveal the molecular basis of ectomycorrhizal truffle lifestyle.</title>
        <authorList>
            <person name="Murat C."/>
            <person name="Payen T."/>
            <person name="Noel B."/>
            <person name="Kuo A."/>
            <person name="Morin E."/>
            <person name="Chen J."/>
            <person name="Kohler A."/>
            <person name="Krizsan K."/>
            <person name="Balestrini R."/>
            <person name="Da Silva C."/>
            <person name="Montanini B."/>
            <person name="Hainaut M."/>
            <person name="Levati E."/>
            <person name="Barry K.W."/>
            <person name="Belfiori B."/>
            <person name="Cichocki N."/>
            <person name="Clum A."/>
            <person name="Dockter R.B."/>
            <person name="Fauchery L."/>
            <person name="Guy J."/>
            <person name="Iotti M."/>
            <person name="Le Tacon F."/>
            <person name="Lindquist E.A."/>
            <person name="Lipzen A."/>
            <person name="Malagnac F."/>
            <person name="Mello A."/>
            <person name="Molinier V."/>
            <person name="Miyauchi S."/>
            <person name="Poulain J."/>
            <person name="Riccioni C."/>
            <person name="Rubini A."/>
            <person name="Sitrit Y."/>
            <person name="Splivallo R."/>
            <person name="Traeger S."/>
            <person name="Wang M."/>
            <person name="Zifcakova L."/>
            <person name="Wipf D."/>
            <person name="Zambonelli A."/>
            <person name="Paolocci F."/>
            <person name="Nowrousian M."/>
            <person name="Ottonello S."/>
            <person name="Baldrian P."/>
            <person name="Spatafora J.W."/>
            <person name="Henrissat B."/>
            <person name="Nagy L.G."/>
            <person name="Aury J.M."/>
            <person name="Wincker P."/>
            <person name="Grigoriev I.V."/>
            <person name="Bonfante P."/>
            <person name="Martin F.M."/>
        </authorList>
    </citation>
    <scope>NUCLEOTIDE SEQUENCE [LARGE SCALE GENOMIC DNA]</scope>
    <source>
        <strain evidence="17 18">ATCC MYA-4762</strain>
    </source>
</reference>
<feature type="transmembrane region" description="Helical" evidence="14">
    <location>
        <begin position="116"/>
        <end position="133"/>
    </location>
</feature>
<feature type="transmembrane region" description="Helical" evidence="14">
    <location>
        <begin position="724"/>
        <end position="745"/>
    </location>
</feature>
<protein>
    <recommendedName>
        <fullName evidence="14">Dolichyl-phosphate-mannose--protein mannosyltransferase</fullName>
        <ecNumber evidence="14">2.4.1.109</ecNumber>
    </recommendedName>
</protein>
<dbReference type="GO" id="GO:0005789">
    <property type="term" value="C:endoplasmic reticulum membrane"/>
    <property type="evidence" value="ECO:0007669"/>
    <property type="project" value="UniProtKB-SubCell"/>
</dbReference>
<dbReference type="EC" id="2.4.1.109" evidence="14"/>